<feature type="compositionally biased region" description="Polar residues" evidence="8">
    <location>
        <begin position="394"/>
        <end position="405"/>
    </location>
</feature>
<dbReference type="GO" id="GO:0003723">
    <property type="term" value="F:RNA binding"/>
    <property type="evidence" value="ECO:0007669"/>
    <property type="project" value="InterPro"/>
</dbReference>
<evidence type="ECO:0000256" key="8">
    <source>
        <dbReference type="SAM" id="MobiDB-lite"/>
    </source>
</evidence>
<feature type="region of interest" description="Disordered" evidence="8">
    <location>
        <begin position="386"/>
        <end position="419"/>
    </location>
</feature>
<comment type="similarity">
    <text evidence="2">Belongs to the pseudouridine synthase TruD family.</text>
</comment>
<dbReference type="Pfam" id="PF25094">
    <property type="entry name" value="R3H_PUS7L"/>
    <property type="match status" value="1"/>
</dbReference>
<dbReference type="InterPro" id="IPR011760">
    <property type="entry name" value="PsdUridine_synth_TruD_insert"/>
</dbReference>
<evidence type="ECO:0000313" key="10">
    <source>
        <dbReference type="Ensembl" id="ENSHHUP00000020924.1"/>
    </source>
</evidence>
<name>A0A4W5L653_9TELE</name>
<dbReference type="InterPro" id="IPR056961">
    <property type="entry name" value="R3H_PUS7L"/>
</dbReference>
<proteinExistence type="inferred from homology"/>
<feature type="compositionally biased region" description="Low complexity" evidence="8">
    <location>
        <begin position="313"/>
        <end position="323"/>
    </location>
</feature>
<reference evidence="10" key="3">
    <citation type="submission" date="2025-09" db="UniProtKB">
        <authorList>
            <consortium name="Ensembl"/>
        </authorList>
    </citation>
    <scope>IDENTIFICATION</scope>
</reference>
<sequence>MPNSVYTFRGDDSKEHRTAVHHFLSRQFGKLVETKSFSDQQQKTMAITVRLREKGKPRKRTADDSKGEEVYTAFTLRKENQETLEAISYMAAVLGVLPSDFTYAGIKDKRAVTYQSMVVKKISPQRLREKACEFERRGVVLSSVRSVSEPLHLGRLQGNHFDLVVRDLRPHQGHDTLMELDSLVQEAVEKVKVKGFVNYYGPQRFGTGQSVKSDRVGLALLKVEMVAAVRLFFTPEEGDDPQSVAKRHFLQTGGPVSDAHVQGQREDDAEGPPSLWDGPRGLHPCLAQPAPWDEGLLPPRIQQPGLERGGCTQAGHAGPQGQAGRSGLEAEGRRGDRGGRNQLTSDSCCCCCRGGGGSLLTRTGGSSHAWQQCEVPREPCRGLVPGETGEGWTTELSFQSHSSQTEPPPLLPPLTGHPT</sequence>
<dbReference type="InterPro" id="IPR042214">
    <property type="entry name" value="TruD_catalytic"/>
</dbReference>
<evidence type="ECO:0000256" key="6">
    <source>
        <dbReference type="ARBA" id="ARBA00067866"/>
    </source>
</evidence>
<dbReference type="GeneTree" id="ENSGT00530000063554"/>
<keyword evidence="3" id="KW-0507">mRNA processing</keyword>
<evidence type="ECO:0000256" key="4">
    <source>
        <dbReference type="ARBA" id="ARBA00023235"/>
    </source>
</evidence>
<accession>A0A4W5L653</accession>
<dbReference type="SUPFAM" id="SSF55120">
    <property type="entry name" value="Pseudouridine synthase"/>
    <property type="match status" value="1"/>
</dbReference>
<dbReference type="GO" id="GO:0009982">
    <property type="term" value="F:pseudouridine synthase activity"/>
    <property type="evidence" value="ECO:0007669"/>
    <property type="project" value="InterPro"/>
</dbReference>
<dbReference type="GO" id="GO:0006397">
    <property type="term" value="P:mRNA processing"/>
    <property type="evidence" value="ECO:0007669"/>
    <property type="project" value="UniProtKB-KW"/>
</dbReference>
<dbReference type="PANTHER" id="PTHR13326">
    <property type="entry name" value="TRNA PSEUDOURIDINE SYNTHASE D"/>
    <property type="match status" value="1"/>
</dbReference>
<dbReference type="Ensembl" id="ENSHHUT00000021711.1">
    <property type="protein sequence ID" value="ENSHHUP00000020924.1"/>
    <property type="gene ID" value="ENSHHUG00000013069.1"/>
</dbReference>
<dbReference type="GO" id="GO:0005634">
    <property type="term" value="C:nucleus"/>
    <property type="evidence" value="ECO:0007669"/>
    <property type="project" value="TreeGrafter"/>
</dbReference>
<dbReference type="FunFam" id="3.30.2350.20:FF:000005">
    <property type="entry name" value="pseudouridylate synthase 7 homolog-like protein"/>
    <property type="match status" value="1"/>
</dbReference>
<dbReference type="InterPro" id="IPR020103">
    <property type="entry name" value="PsdUridine_synth_cat_dom_sf"/>
</dbReference>
<evidence type="ECO:0000256" key="5">
    <source>
        <dbReference type="ARBA" id="ARBA00057241"/>
    </source>
</evidence>
<dbReference type="Proteomes" id="UP000314982">
    <property type="component" value="Unassembled WGS sequence"/>
</dbReference>
<dbReference type="Gene3D" id="3.30.2350.20">
    <property type="entry name" value="TruD, catalytic domain"/>
    <property type="match status" value="1"/>
</dbReference>
<evidence type="ECO:0000256" key="1">
    <source>
        <dbReference type="ARBA" id="ARBA00001166"/>
    </source>
</evidence>
<feature type="domain" description="TRUD" evidence="9">
    <location>
        <begin position="195"/>
        <end position="419"/>
    </location>
</feature>
<keyword evidence="11" id="KW-1185">Reference proteome</keyword>
<dbReference type="GO" id="GO:0001522">
    <property type="term" value="P:pseudouridine synthesis"/>
    <property type="evidence" value="ECO:0007669"/>
    <property type="project" value="InterPro"/>
</dbReference>
<keyword evidence="4" id="KW-0413">Isomerase</keyword>
<evidence type="ECO:0000256" key="3">
    <source>
        <dbReference type="ARBA" id="ARBA00022664"/>
    </source>
</evidence>
<organism evidence="10 11">
    <name type="scientific">Hucho hucho</name>
    <name type="common">huchen</name>
    <dbReference type="NCBI Taxonomy" id="62062"/>
    <lineage>
        <taxon>Eukaryota</taxon>
        <taxon>Metazoa</taxon>
        <taxon>Chordata</taxon>
        <taxon>Craniata</taxon>
        <taxon>Vertebrata</taxon>
        <taxon>Euteleostomi</taxon>
        <taxon>Actinopterygii</taxon>
        <taxon>Neopterygii</taxon>
        <taxon>Teleostei</taxon>
        <taxon>Protacanthopterygii</taxon>
        <taxon>Salmoniformes</taxon>
        <taxon>Salmonidae</taxon>
        <taxon>Salmoninae</taxon>
        <taxon>Hucho</taxon>
    </lineage>
</organism>
<dbReference type="PROSITE" id="PS50984">
    <property type="entry name" value="TRUD"/>
    <property type="match status" value="1"/>
</dbReference>
<evidence type="ECO:0000313" key="11">
    <source>
        <dbReference type="Proteomes" id="UP000314982"/>
    </source>
</evidence>
<feature type="region of interest" description="Disordered" evidence="8">
    <location>
        <begin position="253"/>
        <end position="340"/>
    </location>
</feature>
<evidence type="ECO:0000256" key="2">
    <source>
        <dbReference type="ARBA" id="ARBA00007953"/>
    </source>
</evidence>
<evidence type="ECO:0000256" key="7">
    <source>
        <dbReference type="ARBA" id="ARBA00079696"/>
    </source>
</evidence>
<protein>
    <recommendedName>
        <fullName evidence="6">Pseudouridylate synthase PUS7L</fullName>
    </recommendedName>
    <alternativeName>
        <fullName evidence="7">Pseudouridylate synthase 7 homolog-like protein</fullName>
    </alternativeName>
</protein>
<dbReference type="AlphaFoldDB" id="A0A4W5L653"/>
<reference evidence="11" key="1">
    <citation type="submission" date="2018-06" db="EMBL/GenBank/DDBJ databases">
        <title>Genome assembly of Danube salmon.</title>
        <authorList>
            <person name="Macqueen D.J."/>
            <person name="Gundappa M.K."/>
        </authorList>
    </citation>
    <scope>NUCLEOTIDE SEQUENCE [LARGE SCALE GENOMIC DNA]</scope>
</reference>
<comment type="catalytic activity">
    <reaction evidence="1">
        <text>a uridine in mRNA = a pseudouridine in mRNA</text>
        <dbReference type="Rhea" id="RHEA:56644"/>
        <dbReference type="Rhea" id="RHEA-COMP:14658"/>
        <dbReference type="Rhea" id="RHEA-COMP:14659"/>
        <dbReference type="ChEBI" id="CHEBI:65314"/>
        <dbReference type="ChEBI" id="CHEBI:65315"/>
    </reaction>
</comment>
<dbReference type="InterPro" id="IPR001656">
    <property type="entry name" value="PsdUridine_synth_TruD"/>
</dbReference>
<reference evidence="10" key="2">
    <citation type="submission" date="2025-08" db="UniProtKB">
        <authorList>
            <consortium name="Ensembl"/>
        </authorList>
    </citation>
    <scope>IDENTIFICATION</scope>
</reference>
<dbReference type="Pfam" id="PF01142">
    <property type="entry name" value="TruD"/>
    <property type="match status" value="1"/>
</dbReference>
<evidence type="ECO:0000259" key="9">
    <source>
        <dbReference type="PROSITE" id="PS50984"/>
    </source>
</evidence>
<feature type="compositionally biased region" description="Basic and acidic residues" evidence="8">
    <location>
        <begin position="328"/>
        <end position="339"/>
    </location>
</feature>
<dbReference type="PANTHER" id="PTHR13326:SF21">
    <property type="entry name" value="PSEUDOURIDYLATE SYNTHASE PUS7L"/>
    <property type="match status" value="1"/>
</dbReference>
<comment type="function">
    <text evidence="5">Pseudouridine synthase that catalyzes pseudouridylation of mRNAs.</text>
</comment>